<dbReference type="SUPFAM" id="SSF111352">
    <property type="entry name" value="Ammonium transporter"/>
    <property type="match status" value="1"/>
</dbReference>
<feature type="transmembrane region" description="Helical" evidence="8">
    <location>
        <begin position="151"/>
        <end position="172"/>
    </location>
</feature>
<feature type="transmembrane region" description="Helical" evidence="8">
    <location>
        <begin position="396"/>
        <end position="418"/>
    </location>
</feature>
<reference evidence="10 11" key="1">
    <citation type="submission" date="2019-03" db="EMBL/GenBank/DDBJ databases">
        <title>The complete genome sequence of Swingsia_sp. F3b2 LMG30590(T).</title>
        <authorList>
            <person name="Chua K.-O."/>
            <person name="Chan K.-G."/>
            <person name="See-Too W.-S."/>
        </authorList>
    </citation>
    <scope>NUCLEOTIDE SEQUENCE [LARGE SCALE GENOMIC DNA]</scope>
    <source>
        <strain evidence="10 11">F3b2</strain>
    </source>
</reference>
<feature type="transmembrane region" description="Helical" evidence="8">
    <location>
        <begin position="123"/>
        <end position="144"/>
    </location>
</feature>
<name>A0A4Y6UA15_9PROT</name>
<evidence type="ECO:0000313" key="11">
    <source>
        <dbReference type="Proteomes" id="UP000318709"/>
    </source>
</evidence>
<dbReference type="InterPro" id="IPR001905">
    <property type="entry name" value="Ammonium_transpt"/>
</dbReference>
<dbReference type="OrthoDB" id="9814202at2"/>
<keyword evidence="11" id="KW-1185">Reference proteome</keyword>
<dbReference type="InterPro" id="IPR024041">
    <property type="entry name" value="NH4_transpt_AmtB-like_dom"/>
</dbReference>
<dbReference type="PANTHER" id="PTHR43029">
    <property type="entry name" value="AMMONIUM TRANSPORTER MEP2"/>
    <property type="match status" value="1"/>
</dbReference>
<dbReference type="NCBIfam" id="TIGR00836">
    <property type="entry name" value="amt"/>
    <property type="match status" value="1"/>
</dbReference>
<evidence type="ECO:0000256" key="1">
    <source>
        <dbReference type="ARBA" id="ARBA00004141"/>
    </source>
</evidence>
<keyword evidence="3 8" id="KW-0813">Transport</keyword>
<feature type="transmembrane region" description="Helical" evidence="8">
    <location>
        <begin position="300"/>
        <end position="319"/>
    </location>
</feature>
<feature type="transmembrane region" description="Helical" evidence="8">
    <location>
        <begin position="52"/>
        <end position="74"/>
    </location>
</feature>
<dbReference type="PANTHER" id="PTHR43029:SF10">
    <property type="entry name" value="AMMONIUM TRANSPORTER MEP2"/>
    <property type="match status" value="1"/>
</dbReference>
<evidence type="ECO:0000256" key="2">
    <source>
        <dbReference type="ARBA" id="ARBA00005887"/>
    </source>
</evidence>
<dbReference type="Proteomes" id="UP000318709">
    <property type="component" value="Chromosome"/>
</dbReference>
<protein>
    <recommendedName>
        <fullName evidence="8">Ammonium transporter</fullName>
    </recommendedName>
</protein>
<feature type="transmembrane region" description="Helical" evidence="8">
    <location>
        <begin position="241"/>
        <end position="258"/>
    </location>
</feature>
<evidence type="ECO:0000256" key="3">
    <source>
        <dbReference type="ARBA" id="ARBA00022448"/>
    </source>
</evidence>
<evidence type="ECO:0000256" key="7">
    <source>
        <dbReference type="ARBA" id="ARBA00023177"/>
    </source>
</evidence>
<dbReference type="GO" id="GO:0005886">
    <property type="term" value="C:plasma membrane"/>
    <property type="evidence" value="ECO:0007669"/>
    <property type="project" value="UniProtKB-SubCell"/>
</dbReference>
<evidence type="ECO:0000256" key="5">
    <source>
        <dbReference type="ARBA" id="ARBA00022989"/>
    </source>
</evidence>
<keyword evidence="4 8" id="KW-0812">Transmembrane</keyword>
<evidence type="ECO:0000313" key="10">
    <source>
        <dbReference type="EMBL" id="QDH14329.1"/>
    </source>
</evidence>
<comment type="subcellular location">
    <subcellularLocation>
        <location evidence="8">Cell membrane</location>
        <topology evidence="8">Multi-pass membrane protein</topology>
    </subcellularLocation>
    <subcellularLocation>
        <location evidence="1">Membrane</location>
        <topology evidence="1">Multi-pass membrane protein</topology>
    </subcellularLocation>
</comment>
<comment type="similarity">
    <text evidence="2 8">Belongs to the ammonia transporter channel (TC 1.A.11.2) family.</text>
</comment>
<dbReference type="KEGG" id="swf:E3E12_03065"/>
<feature type="domain" description="Ammonium transporter AmtB-like" evidence="9">
    <location>
        <begin position="18"/>
        <end position="445"/>
    </location>
</feature>
<evidence type="ECO:0000256" key="8">
    <source>
        <dbReference type="RuleBase" id="RU362002"/>
    </source>
</evidence>
<dbReference type="GO" id="GO:0008519">
    <property type="term" value="F:ammonium channel activity"/>
    <property type="evidence" value="ECO:0007669"/>
    <property type="project" value="InterPro"/>
</dbReference>
<dbReference type="AlphaFoldDB" id="A0A4Y6UA15"/>
<feature type="transmembrane region" description="Helical" evidence="8">
    <location>
        <begin position="270"/>
        <end position="291"/>
    </location>
</feature>
<keyword evidence="6 8" id="KW-0472">Membrane</keyword>
<dbReference type="PROSITE" id="PS01219">
    <property type="entry name" value="AMMONIUM_TRANSP"/>
    <property type="match status" value="1"/>
</dbReference>
<feature type="transmembrane region" description="Helical" evidence="8">
    <location>
        <begin position="355"/>
        <end position="376"/>
    </location>
</feature>
<dbReference type="Pfam" id="PF00909">
    <property type="entry name" value="Ammonium_transp"/>
    <property type="match status" value="1"/>
</dbReference>
<evidence type="ECO:0000256" key="4">
    <source>
        <dbReference type="ARBA" id="ARBA00022692"/>
    </source>
</evidence>
<dbReference type="Gene3D" id="1.10.3430.10">
    <property type="entry name" value="Ammonium transporter AmtB like domains"/>
    <property type="match status" value="1"/>
</dbReference>
<evidence type="ECO:0000256" key="6">
    <source>
        <dbReference type="ARBA" id="ARBA00023136"/>
    </source>
</evidence>
<proteinExistence type="inferred from homology"/>
<gene>
    <name evidence="10" type="ORF">E3E12_03065</name>
</gene>
<feature type="transmembrane region" description="Helical" evidence="8">
    <location>
        <begin position="20"/>
        <end position="40"/>
    </location>
</feature>
<dbReference type="InterPro" id="IPR029020">
    <property type="entry name" value="Ammonium/urea_transptr"/>
</dbReference>
<accession>A0A4Y6UA15</accession>
<organism evidence="10 11">
    <name type="scientific">Formicincola oecophyllae</name>
    <dbReference type="NCBI Taxonomy" id="2558361"/>
    <lineage>
        <taxon>Bacteria</taxon>
        <taxon>Pseudomonadati</taxon>
        <taxon>Pseudomonadota</taxon>
        <taxon>Alphaproteobacteria</taxon>
        <taxon>Acetobacterales</taxon>
        <taxon>Acetobacteraceae</taxon>
        <taxon>Formicincola</taxon>
    </lineage>
</organism>
<sequence length="457" mass="48071">MPPALPATWRPLDTGDTAWMLVSSALIILMTIPGIGLLYSGLVQRKNVLSTLVQPFAICCLVSLMWMLVGYSLAFSGTGPWVGTLHNFGLQHIADGFAHGEDSAFTLGIGTPWPVPLRIPEGVYAMFQMSFAIIAPAILGGALAGRIRFKALCLFGALWSVVVYAPVAHWAWWPSGWLARLGTLDFAGGSVVHINAGVAGLVAAMVIGPRQSWKPMLPSKPNQANLDDQPLISAQAPVWDLSYAVMGAALLWVGWFGFNGGSALGSNGHAAMAMLTTQISAAMGAFTWLLLERRRSSHHSITGIISGALSGLVGITPAAGFVLPWAALVIGAVSAAVCHWCVMELKHRLNYDDTLDAFGIHGMGGLVGGLLTGIFASPVMTATADGPGITGSLLQVGRQAVGCGAVVVWSAVMTWLVLKAVSCVTPLRVSEAEEQAGLDATQHGERLHDSFITSDQN</sequence>
<feature type="transmembrane region" description="Helical" evidence="8">
    <location>
        <begin position="184"/>
        <end position="207"/>
    </location>
</feature>
<dbReference type="EMBL" id="CP038231">
    <property type="protein sequence ID" value="QDH14329.1"/>
    <property type="molecule type" value="Genomic_DNA"/>
</dbReference>
<keyword evidence="5 8" id="KW-1133">Transmembrane helix</keyword>
<keyword evidence="7 8" id="KW-0924">Ammonia transport</keyword>
<dbReference type="InterPro" id="IPR018047">
    <property type="entry name" value="Ammonium_transpt_CS"/>
</dbReference>
<feature type="transmembrane region" description="Helical" evidence="8">
    <location>
        <begin position="325"/>
        <end position="343"/>
    </location>
</feature>
<evidence type="ECO:0000259" key="9">
    <source>
        <dbReference type="Pfam" id="PF00909"/>
    </source>
</evidence>